<reference evidence="2" key="1">
    <citation type="journal article" date="2021" name="Proc. Natl. Acad. Sci. U.S.A.">
        <title>A Catalog of Tens of Thousands of Viruses from Human Metagenomes Reveals Hidden Associations with Chronic Diseases.</title>
        <authorList>
            <person name="Tisza M.J."/>
            <person name="Buck C.B."/>
        </authorList>
    </citation>
    <scope>NUCLEOTIDE SEQUENCE</scope>
    <source>
        <strain evidence="2">Ctq8D8</strain>
    </source>
</reference>
<evidence type="ECO:0000256" key="1">
    <source>
        <dbReference type="SAM" id="MobiDB-lite"/>
    </source>
</evidence>
<proteinExistence type="predicted"/>
<accession>A0A8S5SMD5</accession>
<feature type="region of interest" description="Disordered" evidence="1">
    <location>
        <begin position="1"/>
        <end position="47"/>
    </location>
</feature>
<dbReference type="EMBL" id="BK032630">
    <property type="protein sequence ID" value="DAF52213.1"/>
    <property type="molecule type" value="Genomic_DNA"/>
</dbReference>
<evidence type="ECO:0000313" key="2">
    <source>
        <dbReference type="EMBL" id="DAF52213.1"/>
    </source>
</evidence>
<name>A0A8S5SMD5_9CAUD</name>
<sequence>MKAPRFADKHAQDSAGGTGTGGQPETRFVTSSTGPGTWGEAARRAPH</sequence>
<feature type="compositionally biased region" description="Basic and acidic residues" evidence="1">
    <location>
        <begin position="1"/>
        <end position="12"/>
    </location>
</feature>
<protein>
    <submittedName>
        <fullName evidence="2">Uncharacterized protein</fullName>
    </submittedName>
</protein>
<organism evidence="2">
    <name type="scientific">Siphoviridae sp. ctq8D8</name>
    <dbReference type="NCBI Taxonomy" id="2827944"/>
    <lineage>
        <taxon>Viruses</taxon>
        <taxon>Duplodnaviria</taxon>
        <taxon>Heunggongvirae</taxon>
        <taxon>Uroviricota</taxon>
        <taxon>Caudoviricetes</taxon>
    </lineage>
</organism>